<accession>A0A1I2M7X7</accession>
<dbReference type="RefSeq" id="WP_092098151.1">
    <property type="nucleotide sequence ID" value="NZ_FOOT01000001.1"/>
</dbReference>
<name>A0A1I2M7X7_9BACT</name>
<gene>
    <name evidence="1" type="ORF">SAMN05421739_101211</name>
</gene>
<keyword evidence="2" id="KW-1185">Reference proteome</keyword>
<evidence type="ECO:0000313" key="2">
    <source>
        <dbReference type="Proteomes" id="UP000198724"/>
    </source>
</evidence>
<dbReference type="EMBL" id="FOOT01000001">
    <property type="protein sequence ID" value="SFF87625.1"/>
    <property type="molecule type" value="Genomic_DNA"/>
</dbReference>
<dbReference type="AlphaFoldDB" id="A0A1I2M7X7"/>
<dbReference type="OrthoDB" id="850730at2"/>
<proteinExistence type="predicted"/>
<reference evidence="2" key="1">
    <citation type="submission" date="2016-10" db="EMBL/GenBank/DDBJ databases">
        <authorList>
            <person name="Varghese N."/>
            <person name="Submissions S."/>
        </authorList>
    </citation>
    <scope>NUCLEOTIDE SEQUENCE [LARGE SCALE GENOMIC DNA]</scope>
    <source>
        <strain evidence="2">LP51</strain>
    </source>
</reference>
<organism evidence="1 2">
    <name type="scientific">Pontibacter chinhatensis</name>
    <dbReference type="NCBI Taxonomy" id="1436961"/>
    <lineage>
        <taxon>Bacteria</taxon>
        <taxon>Pseudomonadati</taxon>
        <taxon>Bacteroidota</taxon>
        <taxon>Cytophagia</taxon>
        <taxon>Cytophagales</taxon>
        <taxon>Hymenobacteraceae</taxon>
        <taxon>Pontibacter</taxon>
    </lineage>
</organism>
<protein>
    <submittedName>
        <fullName evidence="1">Uncharacterized protein</fullName>
    </submittedName>
</protein>
<evidence type="ECO:0000313" key="1">
    <source>
        <dbReference type="EMBL" id="SFF87625.1"/>
    </source>
</evidence>
<sequence>MKRQLLLLSLLSFSLWSCEKDKAPQPDSSTPPKETPKVNFELSFTPAFETTSQFELIVSKVDGTVLLDTLLAASAKHSLQVASEDDKFNVSTITRNSSNLQPEYYLIRTFLQVNPNNWIINESLEYTKNYYQVDSEVPSNMRFTNLPKNFGGFGFMSTKAGILSAGTSSASRDIAIQYNRIVPSTQTLLLLFDLGKYIYAEVETDNAVVDFAEAGELTRHNFVKPQGLDLTFFNLMGHRTKGNFLNPLQVYNTIKAKTSPLLINPITDDIMYPAGLFEDYELTASFKDKDQNEYFYYKFLQELPSDLSFIKKPDYTVANNGLKDIKVSTGAEKPTHYAFTFHSSDRKILDASWIVYGPATIESINAQDGHLEKMKNNLLKNKDLSTLKLSNSQWVKASGYTYHDYLKYTFNPDAMKRKELKEYIRYTSYY</sequence>
<dbReference type="Proteomes" id="UP000198724">
    <property type="component" value="Unassembled WGS sequence"/>
</dbReference>